<evidence type="ECO:0000259" key="1">
    <source>
        <dbReference type="PROSITE" id="PS51688"/>
    </source>
</evidence>
<dbReference type="EMBL" id="FNYA01000008">
    <property type="protein sequence ID" value="SEJ26149.1"/>
    <property type="molecule type" value="Genomic_DNA"/>
</dbReference>
<organism evidence="2 3">
    <name type="scientific">Flavobacterium terrigena</name>
    <dbReference type="NCBI Taxonomy" id="402734"/>
    <lineage>
        <taxon>Bacteria</taxon>
        <taxon>Pseudomonadati</taxon>
        <taxon>Bacteroidota</taxon>
        <taxon>Flavobacteriia</taxon>
        <taxon>Flavobacteriales</taxon>
        <taxon>Flavobacteriaceae</taxon>
        <taxon>Flavobacterium</taxon>
    </lineage>
</organism>
<proteinExistence type="predicted"/>
<reference evidence="3" key="1">
    <citation type="submission" date="2016-10" db="EMBL/GenBank/DDBJ databases">
        <authorList>
            <person name="Varghese N."/>
            <person name="Submissions S."/>
        </authorList>
    </citation>
    <scope>NUCLEOTIDE SEQUENCE [LARGE SCALE GENOMIC DNA]</scope>
    <source>
        <strain evidence="3">DSM 17934</strain>
    </source>
</reference>
<dbReference type="InterPro" id="IPR030392">
    <property type="entry name" value="S74_ICA"/>
</dbReference>
<dbReference type="PROSITE" id="PS51688">
    <property type="entry name" value="ICA"/>
    <property type="match status" value="1"/>
</dbReference>
<dbReference type="AlphaFoldDB" id="A0A1H6XAG8"/>
<dbReference type="OrthoDB" id="1488700at2"/>
<sequence length="992" mass="103235">MKRLVHIILLMTQFGLSQVGINTTTPQAQLDIKSSNQVTPSNTDGILIPKIDAFPLTNPTALQQGMMVYLTTISAGKQPGFYYWDNVTINWIGLGGGSASSGWETTGNVGTNPTINFIGTTDDNDLIFKRNNIGSGVISFYNTAFGNNVFTSNTTGNINTAFGSFALRSNTIGNSNTAVGVGSLGANTTGNWNTAVGADNMNLNNGSANVAVGSFALQSNVSGNNNTAVGTDALLSTTGSENIALGSQAGLSNQSGNSNIMIGNGTSVPDVNGSFQMSIGEVIYGADMSTTALGKIGIGVPVPTEKLEVAGKTKTTELQVTTGAVAGNVLTSDALGNATWQAPNTGNSWSINGNSNINPNTNFIGTTNNIEVFFRMGNQTSGVIGASDTSFGRNSLGVYSLGNENSAFGVLSLGSNLLSGIQNTAVGNKSMASNTTGSFDTAIGYQSLYTNTTGTINTANGYQSLFSNTAGDNNTAVGGYSLRANTVGNSNVANGYSALYFNTAGSFNVATGFSSLYRNTTGALNTANGSAALYSNTTGYENTATGAGSLYTNSTGYQNVANGLDALYFNTIGTGNVATGYRTLYNNTSGNHNVANGFRSLYSNTAGVGNIAFGFQSLYSNTTGNTNIAAGSGSLYSNTNGQSNIAVGPATLYLNTAGNGNIATGISSLYSNTIGNNNIGFGYRSLYLNTSGNFNIAIGDLALNSNTTGSSNIANGGQALFSNTTGSNNIAIGNQAGYSETGSNKLYIENSNSTTPLIYGEFDNDLVKVYGNIKVDNITTAGNEMQLVNKNNFVHNNGNQVFGSGGDDLILSSQEGSPETAGFYGDGNAVTIWSAGDGNQGQAAALVYFLDEDSFDGANTNPYDNSALKSYITPTGAYVQVSDKNKKENIVKIENASEKIDNISGYTYQFKLSSEEIKKGNKAIVSSGVLAQEIEKVLPEAIQKNEKGEYFVDYAAITPLLIEAIKAQNEKIKALENSQIEILKRLEKLENK</sequence>
<dbReference type="RefSeq" id="WP_091315073.1">
    <property type="nucleotide sequence ID" value="NZ_CBCSJU010000003.1"/>
</dbReference>
<dbReference type="STRING" id="402734.SAMN05660918_2784"/>
<accession>A0A1H6XAG8</accession>
<dbReference type="Proteomes" id="UP000199702">
    <property type="component" value="Unassembled WGS sequence"/>
</dbReference>
<keyword evidence="3" id="KW-1185">Reference proteome</keyword>
<feature type="domain" description="Peptidase S74" evidence="1">
    <location>
        <begin position="882"/>
        <end position="979"/>
    </location>
</feature>
<dbReference type="Pfam" id="PF13884">
    <property type="entry name" value="Peptidase_S74"/>
    <property type="match status" value="1"/>
</dbReference>
<name>A0A1H6XAG8_9FLAO</name>
<protein>
    <submittedName>
        <fullName evidence="2">Chaperone of endosialidase</fullName>
    </submittedName>
</protein>
<evidence type="ECO:0000313" key="3">
    <source>
        <dbReference type="Proteomes" id="UP000199702"/>
    </source>
</evidence>
<evidence type="ECO:0000313" key="2">
    <source>
        <dbReference type="EMBL" id="SEJ26149.1"/>
    </source>
</evidence>
<gene>
    <name evidence="2" type="ORF">SAMN05660918_2784</name>
</gene>